<reference evidence="5 6" key="1">
    <citation type="submission" date="2014-01" db="EMBL/GenBank/DDBJ databases">
        <title>Full genme sequencing of cellulolytic bacterium Gynuella sunshinyii YC6258T gen. nov., sp. nov.</title>
        <authorList>
            <person name="Khan H."/>
            <person name="Chung E.J."/>
            <person name="Chung Y.R."/>
        </authorList>
    </citation>
    <scope>NUCLEOTIDE SEQUENCE [LARGE SCALE GENOMIC DNA]</scope>
    <source>
        <strain evidence="5 6">YC6258</strain>
    </source>
</reference>
<protein>
    <submittedName>
        <fullName evidence="5">Putative glycosyl hydrolase</fullName>
    </submittedName>
</protein>
<keyword evidence="6" id="KW-1185">Reference proteome</keyword>
<dbReference type="KEGG" id="gsn:YC6258_04993"/>
<dbReference type="PANTHER" id="PTHR46290">
    <property type="entry name" value="DI-N-ACETYLCHITOBIASE"/>
    <property type="match status" value="1"/>
</dbReference>
<dbReference type="GO" id="GO:0008061">
    <property type="term" value="F:chitin binding"/>
    <property type="evidence" value="ECO:0007669"/>
    <property type="project" value="InterPro"/>
</dbReference>
<dbReference type="InterPro" id="IPR011583">
    <property type="entry name" value="Chitinase_II/V-like_cat"/>
</dbReference>
<dbReference type="Pfam" id="PF00704">
    <property type="entry name" value="Glyco_hydro_18"/>
    <property type="match status" value="1"/>
</dbReference>
<dbReference type="Gene3D" id="3.20.20.80">
    <property type="entry name" value="Glycosidases"/>
    <property type="match status" value="1"/>
</dbReference>
<dbReference type="InterPro" id="IPR051887">
    <property type="entry name" value="GH18_Domain-Containing"/>
</dbReference>
<name>A0A0C5VCF9_9GAMM</name>
<dbReference type="InterPro" id="IPR017853">
    <property type="entry name" value="GH"/>
</dbReference>
<dbReference type="InterPro" id="IPR001223">
    <property type="entry name" value="Glyco_hydro18_cat"/>
</dbReference>
<dbReference type="AlphaFoldDB" id="A0A0C5VCF9"/>
<evidence type="ECO:0000313" key="6">
    <source>
        <dbReference type="Proteomes" id="UP000032266"/>
    </source>
</evidence>
<dbReference type="PROSITE" id="PS51910">
    <property type="entry name" value="GH18_2"/>
    <property type="match status" value="1"/>
</dbReference>
<gene>
    <name evidence="5" type="ORF">YC6258_04993</name>
</gene>
<dbReference type="SMART" id="SM00636">
    <property type="entry name" value="Glyco_18"/>
    <property type="match status" value="1"/>
</dbReference>
<dbReference type="HOGENOM" id="CLU_343128_0_0_6"/>
<keyword evidence="3" id="KW-0624">Polysaccharide degradation</keyword>
<accession>A0A0C5VCF9</accession>
<dbReference type="GO" id="GO:0000272">
    <property type="term" value="P:polysaccharide catabolic process"/>
    <property type="evidence" value="ECO:0007669"/>
    <property type="project" value="UniProtKB-KW"/>
</dbReference>
<evidence type="ECO:0000256" key="1">
    <source>
        <dbReference type="ARBA" id="ARBA00022801"/>
    </source>
</evidence>
<dbReference type="SUPFAM" id="SSF51445">
    <property type="entry name" value="(Trans)glycosidases"/>
    <property type="match status" value="1"/>
</dbReference>
<dbReference type="EMBL" id="CP007142">
    <property type="protein sequence ID" value="AJQ97025.1"/>
    <property type="molecule type" value="Genomic_DNA"/>
</dbReference>
<keyword evidence="2" id="KW-0326">Glycosidase</keyword>
<evidence type="ECO:0000256" key="3">
    <source>
        <dbReference type="ARBA" id="ARBA00023326"/>
    </source>
</evidence>
<sequence>MLLGITILLSSFLMAQSSGEVVAIPPSIHQQEWDAHRDDGSSRQFLPESLVQTKTEKPVDLIPKIRTSDKEIFGYLPYWAYDSYAGLNYDLLTTIAYFGVEIDGSGALVDLRNWPAFELIDRAHREGVRVVLTVILFNGDEITRLLASPENRQTLIDNLLTAVKDANADGVSIDFEGIPSADLQKENLVSFMTDLSEAFHEQIKDSSVTMFTPAVDWRHIFDYEALAQVTDGLIMQGYDFHWRTSKTAGPSAPLIGDRWGSLNVTKTVEDYLNKTSSNTEKLILSVPFFGYEWNTEDDQLESPTQAAGTSIPYHVARPNSEVYGRLWDSESQTPWYKYLDQQWYQGWFDDQQSLGLKYDLINNLGLRGTAVWALTYDGQRPELQQALKDAFGTSLPPLSPADFYLRSIYSGVEIMVDANDDAEGYKVYFSLDGVHFDEGSYFTQASNRYHWVVPDQVGYFKVTAVNGYGESQPTEILAANPSLASAPVLVVYGAERVKGYDFADKIVRHFANALELSNVSFDMATNDAVERGRISLQDYQAVIWINANESTGTDSFNAVEQRAVKDYLQMGGNLFVSGSDIGFDLQAKGSVADQAFYHDFLKAGYVRDSISSYAVAGVPGSVFEQHDRVTFDDGSQGTYDVNSADVISPVDGASLCLRDEAADADVAEGVCVQYQGIFGDGSREGRLVYLTVPFETVYSRDSREALMTAVLDYFDLCSAANRWCHIPWWKY</sequence>
<organism evidence="5 6">
    <name type="scientific">Gynuella sunshinyii YC6258</name>
    <dbReference type="NCBI Taxonomy" id="1445510"/>
    <lineage>
        <taxon>Bacteria</taxon>
        <taxon>Pseudomonadati</taxon>
        <taxon>Pseudomonadota</taxon>
        <taxon>Gammaproteobacteria</taxon>
        <taxon>Oceanospirillales</taxon>
        <taxon>Saccharospirillaceae</taxon>
        <taxon>Gynuella</taxon>
    </lineage>
</organism>
<dbReference type="PANTHER" id="PTHR46290:SF1">
    <property type="entry name" value="DI-N-ACETYLCHITOBIASE"/>
    <property type="match status" value="1"/>
</dbReference>
<proteinExistence type="predicted"/>
<feature type="domain" description="GH18" evidence="4">
    <location>
        <begin position="70"/>
        <end position="394"/>
    </location>
</feature>
<dbReference type="InterPro" id="IPR029070">
    <property type="entry name" value="Chitinase_insertion_sf"/>
</dbReference>
<dbReference type="GO" id="GO:0009313">
    <property type="term" value="P:oligosaccharide catabolic process"/>
    <property type="evidence" value="ECO:0007669"/>
    <property type="project" value="TreeGrafter"/>
</dbReference>
<keyword evidence="3" id="KW-0119">Carbohydrate metabolism</keyword>
<dbReference type="GO" id="GO:0016798">
    <property type="term" value="F:hydrolase activity, acting on glycosyl bonds"/>
    <property type="evidence" value="ECO:0007669"/>
    <property type="project" value="UniProtKB-KW"/>
</dbReference>
<evidence type="ECO:0000313" key="5">
    <source>
        <dbReference type="EMBL" id="AJQ97025.1"/>
    </source>
</evidence>
<evidence type="ECO:0000259" key="4">
    <source>
        <dbReference type="PROSITE" id="PS51910"/>
    </source>
</evidence>
<keyword evidence="1 5" id="KW-0378">Hydrolase</keyword>
<dbReference type="Proteomes" id="UP000032266">
    <property type="component" value="Chromosome"/>
</dbReference>
<evidence type="ECO:0000256" key="2">
    <source>
        <dbReference type="ARBA" id="ARBA00023295"/>
    </source>
</evidence>
<dbReference type="Gene3D" id="3.10.50.10">
    <property type="match status" value="1"/>
</dbReference>